<reference evidence="1" key="1">
    <citation type="journal article" date="2007" name="PLoS Biol.">
        <title>Rate of evolution in brain-expressed genes in humans and other primates.</title>
        <authorList>
            <person name="Wang H.-Y."/>
            <person name="Chien H.-C."/>
            <person name="Osada N."/>
            <person name="Hashimoto K."/>
            <person name="Sugano S."/>
            <person name="Gojobori T."/>
            <person name="Chou C.-K."/>
            <person name="Tsai S.-F."/>
            <person name="Wu C.-I."/>
            <person name="Shen C.-K.J."/>
        </authorList>
    </citation>
    <scope>NUCLEOTIDE SEQUENCE</scope>
</reference>
<accession>I7GHR7</accession>
<dbReference type="AlphaFoldDB" id="I7GHR7"/>
<protein>
    <submittedName>
        <fullName evidence="1">Macaca fascicularis brain cDNA, clone: QflA-10156</fullName>
    </submittedName>
</protein>
<organism evidence="1">
    <name type="scientific">Macaca fascicularis</name>
    <name type="common">Crab-eating macaque</name>
    <name type="synonym">Cynomolgus monkey</name>
    <dbReference type="NCBI Taxonomy" id="9541"/>
    <lineage>
        <taxon>Eukaryota</taxon>
        <taxon>Metazoa</taxon>
        <taxon>Chordata</taxon>
        <taxon>Craniata</taxon>
        <taxon>Vertebrata</taxon>
        <taxon>Euteleostomi</taxon>
        <taxon>Mammalia</taxon>
        <taxon>Eutheria</taxon>
        <taxon>Euarchontoglires</taxon>
        <taxon>Primates</taxon>
        <taxon>Haplorrhini</taxon>
        <taxon>Catarrhini</taxon>
        <taxon>Cercopithecidae</taxon>
        <taxon>Cercopithecinae</taxon>
        <taxon>Macaca</taxon>
    </lineage>
</organism>
<dbReference type="EMBL" id="AB171514">
    <property type="protein sequence ID" value="BAE88577.1"/>
    <property type="molecule type" value="mRNA"/>
</dbReference>
<name>I7GHR7_MACFA</name>
<evidence type="ECO:0000313" key="1">
    <source>
        <dbReference type="EMBL" id="BAE88577.1"/>
    </source>
</evidence>
<proteinExistence type="evidence at transcript level"/>
<sequence length="63" mass="7305">MEWWFSSRERGKGSKTLCKDLILGFGSCGWNISGRSTFVEHIWNLCLFQESLPYLLSLLLFCV</sequence>